<feature type="compositionally biased region" description="Polar residues" evidence="1">
    <location>
        <begin position="146"/>
        <end position="161"/>
    </location>
</feature>
<evidence type="ECO:0000313" key="2">
    <source>
        <dbReference type="EMBL" id="KZD24367.1"/>
    </source>
</evidence>
<organism evidence="2 3">
    <name type="scientific">Tardiphaga robiniae</name>
    <dbReference type="NCBI Taxonomy" id="943830"/>
    <lineage>
        <taxon>Bacteria</taxon>
        <taxon>Pseudomonadati</taxon>
        <taxon>Pseudomonadota</taxon>
        <taxon>Alphaproteobacteria</taxon>
        <taxon>Hyphomicrobiales</taxon>
        <taxon>Nitrobacteraceae</taxon>
        <taxon>Tardiphaga</taxon>
    </lineage>
</organism>
<feature type="region of interest" description="Disordered" evidence="1">
    <location>
        <begin position="25"/>
        <end position="73"/>
    </location>
</feature>
<reference evidence="2 3" key="1">
    <citation type="submission" date="2016-03" db="EMBL/GenBank/DDBJ databases">
        <title>Microsymbionts genomes from the relict species Vavilovia formosa (Stev.) Fed.</title>
        <authorList>
            <person name="Kopat V."/>
            <person name="Chirak E."/>
            <person name="Kimeklis A."/>
            <person name="Andronov E."/>
        </authorList>
    </citation>
    <scope>NUCLEOTIDE SEQUENCE [LARGE SCALE GENOMIC DNA]</scope>
    <source>
        <strain evidence="2 3">Vaf07</strain>
    </source>
</reference>
<dbReference type="AlphaFoldDB" id="A0A164A7I5"/>
<sequence>MAIPQIILTSLLIITLGGSDAWSQGATGGSLGNDSKSLSGSSSEPPAAKPARPPRSEQRAAPARRSSGDGGGSAARFDGTWLIAFIGQSSVCAGKTASSTLTISGGSVGGGGNISPSGVLQGVGSSGSVSAVMTGRLSGRGGGGSMQMSNGCTGRWTASKQ</sequence>
<name>A0A164A7I5_9BRAD</name>
<proteinExistence type="predicted"/>
<feature type="compositionally biased region" description="Low complexity" evidence="1">
    <location>
        <begin position="32"/>
        <end position="46"/>
    </location>
</feature>
<dbReference type="Proteomes" id="UP000076574">
    <property type="component" value="Unassembled WGS sequence"/>
</dbReference>
<comment type="caution">
    <text evidence="2">The sequence shown here is derived from an EMBL/GenBank/DDBJ whole genome shotgun (WGS) entry which is preliminary data.</text>
</comment>
<dbReference type="STRING" id="943830.A4A58_23105"/>
<dbReference type="RefSeq" id="WP_068731065.1">
    <property type="nucleotide sequence ID" value="NZ_LVYV01000004.1"/>
</dbReference>
<dbReference type="EMBL" id="LVYV01000004">
    <property type="protein sequence ID" value="KZD24367.1"/>
    <property type="molecule type" value="Genomic_DNA"/>
</dbReference>
<evidence type="ECO:0000313" key="3">
    <source>
        <dbReference type="Proteomes" id="UP000076574"/>
    </source>
</evidence>
<keyword evidence="3" id="KW-1185">Reference proteome</keyword>
<gene>
    <name evidence="2" type="ORF">A4A58_23105</name>
</gene>
<feature type="compositionally biased region" description="Low complexity" evidence="1">
    <location>
        <begin position="119"/>
        <end position="137"/>
    </location>
</feature>
<feature type="region of interest" description="Disordered" evidence="1">
    <location>
        <begin position="119"/>
        <end position="161"/>
    </location>
</feature>
<accession>A0A164A7I5</accession>
<protein>
    <submittedName>
        <fullName evidence="2">Uncharacterized protein</fullName>
    </submittedName>
</protein>
<evidence type="ECO:0000256" key="1">
    <source>
        <dbReference type="SAM" id="MobiDB-lite"/>
    </source>
</evidence>